<dbReference type="Pfam" id="PF13857">
    <property type="entry name" value="Ank_5"/>
    <property type="match status" value="1"/>
</dbReference>
<dbReference type="InterPro" id="IPR002110">
    <property type="entry name" value="Ankyrin_rpt"/>
</dbReference>
<evidence type="ECO:0000256" key="1">
    <source>
        <dbReference type="ARBA" id="ARBA00022737"/>
    </source>
</evidence>
<accession>A0AAV8SUM3</accession>
<dbReference type="SMART" id="SM00248">
    <property type="entry name" value="ANK"/>
    <property type="match status" value="4"/>
</dbReference>
<dbReference type="PANTHER" id="PTHR24186:SF38">
    <property type="entry name" value="ANKYRIN REPEAT FAMILY PROTEIN"/>
    <property type="match status" value="1"/>
</dbReference>
<name>A0AAV8SUM3_9ROSI</name>
<protein>
    <submittedName>
        <fullName evidence="3">Uncharacterized protein</fullName>
    </submittedName>
</protein>
<comment type="caution">
    <text evidence="3">The sequence shown here is derived from an EMBL/GenBank/DDBJ whole genome shotgun (WGS) entry which is preliminary data.</text>
</comment>
<dbReference type="AlphaFoldDB" id="A0AAV8SUM3"/>
<evidence type="ECO:0000256" key="2">
    <source>
        <dbReference type="ARBA" id="ARBA00023043"/>
    </source>
</evidence>
<dbReference type="InterPro" id="IPR036770">
    <property type="entry name" value="Ankyrin_rpt-contain_sf"/>
</dbReference>
<reference evidence="3 4" key="1">
    <citation type="submission" date="2021-09" db="EMBL/GenBank/DDBJ databases">
        <title>Genomic insights and catalytic innovation underlie evolution of tropane alkaloids biosynthesis.</title>
        <authorList>
            <person name="Wang Y.-J."/>
            <person name="Tian T."/>
            <person name="Huang J.-P."/>
            <person name="Huang S.-X."/>
        </authorList>
    </citation>
    <scope>NUCLEOTIDE SEQUENCE [LARGE SCALE GENOMIC DNA]</scope>
    <source>
        <strain evidence="3">KIB-2018</strain>
        <tissue evidence="3">Leaf</tissue>
    </source>
</reference>
<dbReference type="Gene3D" id="1.25.40.20">
    <property type="entry name" value="Ankyrin repeat-containing domain"/>
    <property type="match status" value="2"/>
</dbReference>
<sequence length="341" mass="37711">MNPSLFEAIMDNEITRFLNFVQQNQGMLKQKTTATSDTVLHLAIRFGHMELVREIVKLCPKMVSAENKNMDTPCHEACRRGNGEVLLRLLDVDPQSSWKLNLDEQSLLSMACSCGYLDQSCLHLAALQGYTVKYNQISAFLFLSQNFVIIDLLNCQDRYGNSILHLAVKEKHYQIAEHLIRKTRVKVNARNCNRLTALDILDQVEDSGKSRSLRALLIGTGGKKSIDISAGSTKTSDVIKTTLAPLGTIKRSLQGEDLANPSKYSSPSTSSLATSFSSISSNSSPQSSAIHPFPSPDNLKYPSSCIPSRRDFDVAVIDRCQIGGRTKSDHISRLMCNTSIP</sequence>
<keyword evidence="4" id="KW-1185">Reference proteome</keyword>
<dbReference type="Pfam" id="PF12796">
    <property type="entry name" value="Ank_2"/>
    <property type="match status" value="1"/>
</dbReference>
<dbReference type="EMBL" id="JAIWQS010000009">
    <property type="protein sequence ID" value="KAJ8755980.1"/>
    <property type="molecule type" value="Genomic_DNA"/>
</dbReference>
<gene>
    <name evidence="3" type="ORF">K2173_024525</name>
</gene>
<keyword evidence="2" id="KW-0040">ANK repeat</keyword>
<dbReference type="Proteomes" id="UP001159364">
    <property type="component" value="Linkage Group LG09"/>
</dbReference>
<dbReference type="GO" id="GO:0005886">
    <property type="term" value="C:plasma membrane"/>
    <property type="evidence" value="ECO:0007669"/>
    <property type="project" value="TreeGrafter"/>
</dbReference>
<evidence type="ECO:0000313" key="3">
    <source>
        <dbReference type="EMBL" id="KAJ8755980.1"/>
    </source>
</evidence>
<keyword evidence="1" id="KW-0677">Repeat</keyword>
<proteinExistence type="predicted"/>
<dbReference type="PANTHER" id="PTHR24186">
    <property type="entry name" value="PROTEIN PHOSPHATASE 1 REGULATORY SUBUNIT"/>
    <property type="match status" value="1"/>
</dbReference>
<dbReference type="SUPFAM" id="SSF48403">
    <property type="entry name" value="Ankyrin repeat"/>
    <property type="match status" value="1"/>
</dbReference>
<evidence type="ECO:0000313" key="4">
    <source>
        <dbReference type="Proteomes" id="UP001159364"/>
    </source>
</evidence>
<organism evidence="3 4">
    <name type="scientific">Erythroxylum novogranatense</name>
    <dbReference type="NCBI Taxonomy" id="1862640"/>
    <lineage>
        <taxon>Eukaryota</taxon>
        <taxon>Viridiplantae</taxon>
        <taxon>Streptophyta</taxon>
        <taxon>Embryophyta</taxon>
        <taxon>Tracheophyta</taxon>
        <taxon>Spermatophyta</taxon>
        <taxon>Magnoliopsida</taxon>
        <taxon>eudicotyledons</taxon>
        <taxon>Gunneridae</taxon>
        <taxon>Pentapetalae</taxon>
        <taxon>rosids</taxon>
        <taxon>fabids</taxon>
        <taxon>Malpighiales</taxon>
        <taxon>Erythroxylaceae</taxon>
        <taxon>Erythroxylum</taxon>
    </lineage>
</organism>